<keyword evidence="7 14" id="KW-0863">Zinc-finger</keyword>
<dbReference type="PROSITE" id="PS51044">
    <property type="entry name" value="ZF_SP_RING"/>
    <property type="match status" value="1"/>
</dbReference>
<dbReference type="Gene3D" id="2.60.120.780">
    <property type="entry name" value="PINIT domain"/>
    <property type="match status" value="1"/>
</dbReference>
<evidence type="ECO:0000256" key="13">
    <source>
        <dbReference type="ARBA" id="ARBA00023242"/>
    </source>
</evidence>
<evidence type="ECO:0000313" key="19">
    <source>
        <dbReference type="Ensembl" id="ENSOSUP00000011191.1"/>
    </source>
</evidence>
<name>A0A8C8AWW9_9STRI</name>
<dbReference type="Pfam" id="PF02891">
    <property type="entry name" value="zf-MIZ"/>
    <property type="match status" value="1"/>
</dbReference>
<keyword evidence="12" id="KW-0804">Transcription</keyword>
<evidence type="ECO:0000259" key="16">
    <source>
        <dbReference type="PROSITE" id="PS50800"/>
    </source>
</evidence>
<dbReference type="SUPFAM" id="SSF68906">
    <property type="entry name" value="SAP domain"/>
    <property type="match status" value="1"/>
</dbReference>
<evidence type="ECO:0000256" key="2">
    <source>
        <dbReference type="ARBA" id="ARBA00004718"/>
    </source>
</evidence>
<evidence type="ECO:0000313" key="20">
    <source>
        <dbReference type="Proteomes" id="UP000694552"/>
    </source>
</evidence>
<keyword evidence="8" id="KW-0833">Ubl conjugation pathway</keyword>
<keyword evidence="10" id="KW-0832">Ubl conjugation</keyword>
<dbReference type="PROSITE" id="PS51466">
    <property type="entry name" value="PINIT"/>
    <property type="match status" value="1"/>
</dbReference>
<evidence type="ECO:0000256" key="10">
    <source>
        <dbReference type="ARBA" id="ARBA00022843"/>
    </source>
</evidence>
<evidence type="ECO:0000256" key="11">
    <source>
        <dbReference type="ARBA" id="ARBA00023015"/>
    </source>
</evidence>
<evidence type="ECO:0000256" key="15">
    <source>
        <dbReference type="SAM" id="MobiDB-lite"/>
    </source>
</evidence>
<accession>A0A8C8AWW9</accession>
<evidence type="ECO:0000256" key="14">
    <source>
        <dbReference type="PROSITE-ProRule" id="PRU00452"/>
    </source>
</evidence>
<reference evidence="19" key="1">
    <citation type="submission" date="2025-08" db="UniProtKB">
        <authorList>
            <consortium name="Ensembl"/>
        </authorList>
    </citation>
    <scope>IDENTIFICATION</scope>
</reference>
<dbReference type="Ensembl" id="ENSOSUT00000011581.1">
    <property type="protein sequence ID" value="ENSOSUP00000011191.1"/>
    <property type="gene ID" value="ENSOSUG00000008095.1"/>
</dbReference>
<dbReference type="AlphaFoldDB" id="A0A8C8AWW9"/>
<keyword evidence="6" id="KW-0479">Metal-binding</keyword>
<dbReference type="InterPro" id="IPR004181">
    <property type="entry name" value="Znf_MIZ"/>
</dbReference>
<evidence type="ECO:0000259" key="17">
    <source>
        <dbReference type="PROSITE" id="PS51044"/>
    </source>
</evidence>
<dbReference type="FunFam" id="3.30.40.10:FF:000003">
    <property type="entry name" value="E3 SUMO-protein ligase PIAS2 isoform X1"/>
    <property type="match status" value="1"/>
</dbReference>
<protein>
    <submittedName>
        <fullName evidence="19">Protein inhibitor of activated STAT 3</fullName>
    </submittedName>
</protein>
<keyword evidence="5" id="KW-0808">Transferase</keyword>
<evidence type="ECO:0000256" key="5">
    <source>
        <dbReference type="ARBA" id="ARBA00022679"/>
    </source>
</evidence>
<evidence type="ECO:0000259" key="18">
    <source>
        <dbReference type="PROSITE" id="PS51466"/>
    </source>
</evidence>
<evidence type="ECO:0000256" key="12">
    <source>
        <dbReference type="ARBA" id="ARBA00023163"/>
    </source>
</evidence>
<dbReference type="GO" id="GO:0008270">
    <property type="term" value="F:zinc ion binding"/>
    <property type="evidence" value="ECO:0007669"/>
    <property type="project" value="UniProtKB-KW"/>
</dbReference>
<reference evidence="19" key="2">
    <citation type="submission" date="2025-09" db="UniProtKB">
        <authorList>
            <consortium name="Ensembl"/>
        </authorList>
    </citation>
    <scope>IDENTIFICATION</scope>
</reference>
<keyword evidence="20" id="KW-1185">Reference proteome</keyword>
<evidence type="ECO:0000256" key="7">
    <source>
        <dbReference type="ARBA" id="ARBA00022771"/>
    </source>
</evidence>
<proteinExistence type="inferred from homology"/>
<dbReference type="InterPro" id="IPR023321">
    <property type="entry name" value="PINIT"/>
</dbReference>
<organism evidence="19 20">
    <name type="scientific">Otus sunia</name>
    <name type="common">Oriental scops-owl</name>
    <dbReference type="NCBI Taxonomy" id="257818"/>
    <lineage>
        <taxon>Eukaryota</taxon>
        <taxon>Metazoa</taxon>
        <taxon>Chordata</taxon>
        <taxon>Craniata</taxon>
        <taxon>Vertebrata</taxon>
        <taxon>Euteleostomi</taxon>
        <taxon>Archelosauria</taxon>
        <taxon>Archosauria</taxon>
        <taxon>Dinosauria</taxon>
        <taxon>Saurischia</taxon>
        <taxon>Theropoda</taxon>
        <taxon>Coelurosauria</taxon>
        <taxon>Aves</taxon>
        <taxon>Neognathae</taxon>
        <taxon>Neoaves</taxon>
        <taxon>Telluraves</taxon>
        <taxon>Strigiformes</taxon>
        <taxon>Strigidae</taxon>
        <taxon>Otus</taxon>
    </lineage>
</organism>
<dbReference type="CDD" id="cd16820">
    <property type="entry name" value="SP-RING_PIAS3"/>
    <property type="match status" value="1"/>
</dbReference>
<dbReference type="GO" id="GO:0006357">
    <property type="term" value="P:regulation of transcription by RNA polymerase II"/>
    <property type="evidence" value="ECO:0007669"/>
    <property type="project" value="TreeGrafter"/>
</dbReference>
<keyword evidence="13" id="KW-0539">Nucleus</keyword>
<evidence type="ECO:0000256" key="6">
    <source>
        <dbReference type="ARBA" id="ARBA00022723"/>
    </source>
</evidence>
<dbReference type="PROSITE" id="PS50800">
    <property type="entry name" value="SAP"/>
    <property type="match status" value="1"/>
</dbReference>
<dbReference type="Pfam" id="PF02037">
    <property type="entry name" value="SAP"/>
    <property type="match status" value="1"/>
</dbReference>
<dbReference type="InterPro" id="IPR003034">
    <property type="entry name" value="SAP_dom"/>
</dbReference>
<dbReference type="PANTHER" id="PTHR10782:SF10">
    <property type="entry name" value="E3 SUMO-PROTEIN LIGASE PIAS3"/>
    <property type="match status" value="1"/>
</dbReference>
<comment type="pathway">
    <text evidence="2">Protein modification; protein sumoylation.</text>
</comment>
<dbReference type="GO" id="GO:0016607">
    <property type="term" value="C:nuclear speck"/>
    <property type="evidence" value="ECO:0007669"/>
    <property type="project" value="UniProtKB-SubCell"/>
</dbReference>
<dbReference type="FunFam" id="1.10.720.30:FF:000001">
    <property type="entry name" value="E3 SUMO-protein ligase PIAS2 isoform 1"/>
    <property type="match status" value="1"/>
</dbReference>
<evidence type="ECO:0000256" key="9">
    <source>
        <dbReference type="ARBA" id="ARBA00022833"/>
    </source>
</evidence>
<feature type="domain" description="SAP" evidence="16">
    <location>
        <begin position="37"/>
        <end position="71"/>
    </location>
</feature>
<keyword evidence="4" id="KW-1017">Isopeptide bond</keyword>
<evidence type="ECO:0000256" key="1">
    <source>
        <dbReference type="ARBA" id="ARBA00004324"/>
    </source>
</evidence>
<evidence type="ECO:0000256" key="8">
    <source>
        <dbReference type="ARBA" id="ARBA00022786"/>
    </source>
</evidence>
<feature type="region of interest" description="Disordered" evidence="15">
    <location>
        <begin position="494"/>
        <end position="516"/>
    </location>
</feature>
<dbReference type="PANTHER" id="PTHR10782">
    <property type="entry name" value="ZINC FINGER MIZ DOMAIN-CONTAINING PROTEIN"/>
    <property type="match status" value="1"/>
</dbReference>
<dbReference type="Pfam" id="PF14324">
    <property type="entry name" value="PINIT"/>
    <property type="match status" value="1"/>
</dbReference>
<keyword evidence="11" id="KW-0805">Transcription regulation</keyword>
<evidence type="ECO:0000256" key="3">
    <source>
        <dbReference type="ARBA" id="ARBA00005383"/>
    </source>
</evidence>
<dbReference type="GO" id="GO:0016925">
    <property type="term" value="P:protein sumoylation"/>
    <property type="evidence" value="ECO:0007669"/>
    <property type="project" value="UniProtKB-UniPathway"/>
</dbReference>
<comment type="similarity">
    <text evidence="3">Belongs to the PIAS family.</text>
</comment>
<dbReference type="Proteomes" id="UP000694552">
    <property type="component" value="Unplaced"/>
</dbReference>
<dbReference type="SMART" id="SM00513">
    <property type="entry name" value="SAP"/>
    <property type="match status" value="1"/>
</dbReference>
<dbReference type="FunFam" id="2.60.120.780:FF:000001">
    <property type="entry name" value="E3 SUMO-protein ligase PIAS2 isoform X1"/>
    <property type="match status" value="1"/>
</dbReference>
<dbReference type="UniPathway" id="UPA00886"/>
<evidence type="ECO:0000256" key="4">
    <source>
        <dbReference type="ARBA" id="ARBA00022499"/>
    </source>
</evidence>
<dbReference type="GO" id="GO:0000785">
    <property type="term" value="C:chromatin"/>
    <property type="evidence" value="ECO:0007669"/>
    <property type="project" value="TreeGrafter"/>
</dbReference>
<sequence>MGFHLPPLSFSRFFRSQSVSPPLPTRLWNMKLPLHMVMSFRVSELQVLLGFAGRNKSGRKHELLTKALQLLKSGCSPAVQMKIKELYRRRFPRKILTPSDLSMLHIQAGQLPSAAALAPGAVCHLPYEPGSAAPAALLPPVPVLGPKHEADVQHLSPPIHPVHPDVKMKRLPFYDVYDELIKPTTLASTNSQRFEEAHFTFALTPQQVQQILTSRDILPGAKCDYTIQVQLRFCLCETSCPQEDYFPPNLFVKVNGKLCPLPGYLPPTKNGAEPKRPSRPVNITPLARLSATVPNTIVVNWSSEFGRNYSLSVYLVKQLTSVTLLQKLRAKGIRNPDHSRALIKEKLTADPDSEIATTSLRVSLMCPLGKMRLIVPCRAITCTHLQCFDAALYLQMNEKKPTWTCPVCDKKAPYDALIIDGLFMEILNSCTDCDEIQFMEDGSWCPMKPKKENQEVCQAAAFAGIEASSLYTVSSEGKNSSEGKKKVEVIDLTLDSSSDEEEPPAKKQCPVSSAALPTAAGPKGVLSIDHQPSSVLRSPPMAALGSDYLSNLPLPDYHPSYQVSSELQGLDLFSFLQSENQVSLEIVLFHFFLFSVPKLHPSFLSQPSSCILFLWENGGGAGGVPSVCPAPLSSQTAEGSAVEKFFAPLRALGEGAGGWARAAWSPSSSSSIIILGTALPPAWARPGGCY</sequence>
<dbReference type="InterPro" id="IPR038654">
    <property type="entry name" value="PINIT_sf"/>
</dbReference>
<dbReference type="Gene3D" id="3.30.40.10">
    <property type="entry name" value="Zinc/RING finger domain, C3HC4 (zinc finger)"/>
    <property type="match status" value="1"/>
</dbReference>
<feature type="domain" description="SP-RING-type" evidence="17">
    <location>
        <begin position="351"/>
        <end position="432"/>
    </location>
</feature>
<dbReference type="Gene3D" id="1.10.720.30">
    <property type="entry name" value="SAP domain"/>
    <property type="match status" value="1"/>
</dbReference>
<feature type="domain" description="PINIT" evidence="18">
    <location>
        <begin position="154"/>
        <end position="319"/>
    </location>
</feature>
<keyword evidence="9" id="KW-0862">Zinc</keyword>
<dbReference type="InterPro" id="IPR036361">
    <property type="entry name" value="SAP_dom_sf"/>
</dbReference>
<dbReference type="GO" id="GO:0003712">
    <property type="term" value="F:transcription coregulator activity"/>
    <property type="evidence" value="ECO:0007669"/>
    <property type="project" value="TreeGrafter"/>
</dbReference>
<dbReference type="GO" id="GO:0061665">
    <property type="term" value="F:SUMO ligase activity"/>
    <property type="evidence" value="ECO:0007669"/>
    <property type="project" value="TreeGrafter"/>
</dbReference>
<dbReference type="InterPro" id="IPR013083">
    <property type="entry name" value="Znf_RING/FYVE/PHD"/>
</dbReference>
<comment type="subcellular location">
    <subcellularLocation>
        <location evidence="1">Nucleus speckle</location>
    </subcellularLocation>
</comment>